<dbReference type="RefSeq" id="WP_096205264.1">
    <property type="nucleotide sequence ID" value="NZ_FZMP01000115.1"/>
</dbReference>
<dbReference type="Gene3D" id="2.160.20.60">
    <property type="entry name" value="Glutamate synthase, alpha subunit, C-terminal domain"/>
    <property type="match status" value="1"/>
</dbReference>
<name>A0A284VNC8_9EURY</name>
<evidence type="ECO:0000313" key="2">
    <source>
        <dbReference type="Proteomes" id="UP000218615"/>
    </source>
</evidence>
<accession>A0A284VNC8</accession>
<organism evidence="1 2">
    <name type="scientific">Candidatus Methanoperedens nitratireducens</name>
    <dbReference type="NCBI Taxonomy" id="1392998"/>
    <lineage>
        <taxon>Archaea</taxon>
        <taxon>Methanobacteriati</taxon>
        <taxon>Methanobacteriota</taxon>
        <taxon>Stenosarchaea group</taxon>
        <taxon>Methanomicrobia</taxon>
        <taxon>Methanosarcinales</taxon>
        <taxon>ANME-2 cluster</taxon>
        <taxon>Candidatus Methanoperedentaceae</taxon>
        <taxon>Candidatus Methanoperedens</taxon>
    </lineage>
</organism>
<dbReference type="EMBL" id="FZMP01000115">
    <property type="protein sequence ID" value="SNQ60786.1"/>
    <property type="molecule type" value="Genomic_DNA"/>
</dbReference>
<dbReference type="SUPFAM" id="SSF69336">
    <property type="entry name" value="Alpha subunit of glutamate synthase, C-terminal domain"/>
    <property type="match status" value="1"/>
</dbReference>
<reference evidence="2" key="1">
    <citation type="submission" date="2017-06" db="EMBL/GenBank/DDBJ databases">
        <authorList>
            <person name="Cremers G."/>
        </authorList>
    </citation>
    <scope>NUCLEOTIDE SEQUENCE [LARGE SCALE GENOMIC DNA]</scope>
</reference>
<evidence type="ECO:0000313" key="1">
    <source>
        <dbReference type="EMBL" id="SNQ60786.1"/>
    </source>
</evidence>
<gene>
    <name evidence="1" type="ORF">MNV_2010034</name>
</gene>
<dbReference type="AlphaFoldDB" id="A0A284VNC8"/>
<proteinExistence type="predicted"/>
<dbReference type="GO" id="GO:0016491">
    <property type="term" value="F:oxidoreductase activity"/>
    <property type="evidence" value="ECO:0007669"/>
    <property type="project" value="InterPro"/>
</dbReference>
<protein>
    <submittedName>
        <fullName evidence="1">Uncharacterized protein</fullName>
    </submittedName>
</protein>
<dbReference type="InterPro" id="IPR036485">
    <property type="entry name" value="Glu_synth_asu_C_sf"/>
</dbReference>
<dbReference type="OrthoDB" id="377892at2157"/>
<sequence>MKLEDIIKQIENVSKAEIKRTAPADCSEIKEIILSSNPQEPYEKMVLGYLTSLCAEYMHPETFRLEMNQLDYVGFELERGSIEVETAGDMLGACMRGGKIIAKRAGEETGSGMAGGEIIADELKSIGNTIGGKIIAKKVGKVSKTQGADIFIDGARFKRGFIESLFGKR</sequence>
<dbReference type="Proteomes" id="UP000218615">
    <property type="component" value="Unassembled WGS sequence"/>
</dbReference>
<keyword evidence="2" id="KW-1185">Reference proteome</keyword>